<accession>L7F010</accession>
<gene>
    <name evidence="2" type="ORF">STRTUCAR8_05373</name>
</gene>
<dbReference type="AlphaFoldDB" id="L7F010"/>
<dbReference type="EMBL" id="AEJB01000451">
    <property type="protein sequence ID" value="ELP64479.1"/>
    <property type="molecule type" value="Genomic_DNA"/>
</dbReference>
<sequence>MVPVVDRAAGGTGPLPDVEAEPSPSPQHSPAPPERHRDTPRRKHQIRFTPGVNPGALRMNP</sequence>
<dbReference type="Proteomes" id="UP000010931">
    <property type="component" value="Unassembled WGS sequence"/>
</dbReference>
<feature type="region of interest" description="Disordered" evidence="1">
    <location>
        <begin position="1"/>
        <end position="61"/>
    </location>
</feature>
<keyword evidence="3" id="KW-1185">Reference proteome</keyword>
<proteinExistence type="predicted"/>
<evidence type="ECO:0000313" key="3">
    <source>
        <dbReference type="Proteomes" id="UP000010931"/>
    </source>
</evidence>
<name>L7F010_STRT8</name>
<comment type="caution">
    <text evidence="2">The sequence shown here is derived from an EMBL/GenBank/DDBJ whole genome shotgun (WGS) entry which is preliminary data.</text>
</comment>
<evidence type="ECO:0000313" key="2">
    <source>
        <dbReference type="EMBL" id="ELP64479.1"/>
    </source>
</evidence>
<organism evidence="2 3">
    <name type="scientific">Streptomyces turgidiscabies (strain Car8)</name>
    <dbReference type="NCBI Taxonomy" id="698760"/>
    <lineage>
        <taxon>Bacteria</taxon>
        <taxon>Bacillati</taxon>
        <taxon>Actinomycetota</taxon>
        <taxon>Actinomycetes</taxon>
        <taxon>Kitasatosporales</taxon>
        <taxon>Streptomycetaceae</taxon>
        <taxon>Streptomyces</taxon>
    </lineage>
</organism>
<evidence type="ECO:0000256" key="1">
    <source>
        <dbReference type="SAM" id="MobiDB-lite"/>
    </source>
</evidence>
<feature type="non-terminal residue" evidence="2">
    <location>
        <position position="61"/>
    </location>
</feature>
<reference evidence="2 3" key="1">
    <citation type="journal article" date="2011" name="Plasmid">
        <title>Streptomyces turgidiscabies Car8 contains a modular pathogenicity island that shares virulence genes with other actinobacterial plant pathogens.</title>
        <authorList>
            <person name="Huguet-Tapia J.C."/>
            <person name="Badger J.H."/>
            <person name="Loria R."/>
            <person name="Pettis G.S."/>
        </authorList>
    </citation>
    <scope>NUCLEOTIDE SEQUENCE [LARGE SCALE GENOMIC DNA]</scope>
    <source>
        <strain evidence="2 3">Car8</strain>
    </source>
</reference>
<protein>
    <submittedName>
        <fullName evidence="2">Uncharacterized protein</fullName>
    </submittedName>
</protein>
<feature type="compositionally biased region" description="Pro residues" evidence="1">
    <location>
        <begin position="23"/>
        <end position="32"/>
    </location>
</feature>